<feature type="chain" id="PRO_5019825819" evidence="2">
    <location>
        <begin position="30"/>
        <end position="131"/>
    </location>
</feature>
<evidence type="ECO:0000313" key="4">
    <source>
        <dbReference type="Proteomes" id="UP000301751"/>
    </source>
</evidence>
<feature type="signal peptide" evidence="2">
    <location>
        <begin position="1"/>
        <end position="29"/>
    </location>
</feature>
<evidence type="ECO:0000256" key="2">
    <source>
        <dbReference type="SAM" id="SignalP"/>
    </source>
</evidence>
<keyword evidence="4" id="KW-1185">Reference proteome</keyword>
<feature type="region of interest" description="Disordered" evidence="1">
    <location>
        <begin position="87"/>
        <end position="131"/>
    </location>
</feature>
<dbReference type="AlphaFoldDB" id="A0A480ARX8"/>
<keyword evidence="2" id="KW-0732">Signal</keyword>
<accession>A0A480ARX8</accession>
<organism evidence="3 4">
    <name type="scientific">Pseudaquabacterium pictum</name>
    <dbReference type="NCBI Taxonomy" id="2315236"/>
    <lineage>
        <taxon>Bacteria</taxon>
        <taxon>Pseudomonadati</taxon>
        <taxon>Pseudomonadota</taxon>
        <taxon>Betaproteobacteria</taxon>
        <taxon>Burkholderiales</taxon>
        <taxon>Sphaerotilaceae</taxon>
        <taxon>Pseudaquabacterium</taxon>
    </lineage>
</organism>
<proteinExistence type="predicted"/>
<evidence type="ECO:0000256" key="1">
    <source>
        <dbReference type="SAM" id="MobiDB-lite"/>
    </source>
</evidence>
<dbReference type="Proteomes" id="UP000301751">
    <property type="component" value="Unassembled WGS sequence"/>
</dbReference>
<name>A0A480ARX8_9BURK</name>
<gene>
    <name evidence="3" type="ORF">AQPW35_27770</name>
</gene>
<dbReference type="EMBL" id="BJCL01000006">
    <property type="protein sequence ID" value="GCL63696.1"/>
    <property type="molecule type" value="Genomic_DNA"/>
</dbReference>
<reference evidence="4" key="1">
    <citation type="submission" date="2019-03" db="EMBL/GenBank/DDBJ databases">
        <title>Aquabacterium pictum sp.nov., the first bacteriochlorophyll a-containing freshwater bacterium in the genus Aquabacterium of the class Betaproteobacteria.</title>
        <authorList>
            <person name="Hirose S."/>
            <person name="Tank M."/>
            <person name="Hara E."/>
            <person name="Tamaki H."/>
            <person name="Takaichi S."/>
            <person name="Haruta S."/>
            <person name="Hanada S."/>
        </authorList>
    </citation>
    <scope>NUCLEOTIDE SEQUENCE [LARGE SCALE GENOMIC DNA]</scope>
    <source>
        <strain evidence="4">W35</strain>
    </source>
</reference>
<evidence type="ECO:0000313" key="3">
    <source>
        <dbReference type="EMBL" id="GCL63696.1"/>
    </source>
</evidence>
<protein>
    <submittedName>
        <fullName evidence="3">Uncharacterized protein</fullName>
    </submittedName>
</protein>
<comment type="caution">
    <text evidence="3">The sequence shown here is derived from an EMBL/GenBank/DDBJ whole genome shotgun (WGS) entry which is preliminary data.</text>
</comment>
<sequence length="131" mass="13872">MVPTPMRRRSPCALPSLLFTVLLAAQAQAQSPVATRPDPLDPKAQVPSVRYASSFAQFRRLGDDKPLAWREANDAVARIGGWRVYAREAQQPEPGAADKPSGPAQAPAQTPSIAPAPAAKPVPPGHAGHQQ</sequence>